<reference evidence="2 3" key="1">
    <citation type="journal article" date="2020" name="Nat. Food">
        <title>A phased Vanilla planifolia genome enables genetic improvement of flavour and production.</title>
        <authorList>
            <person name="Hasing T."/>
            <person name="Tang H."/>
            <person name="Brym M."/>
            <person name="Khazi F."/>
            <person name="Huang T."/>
            <person name="Chambers A.H."/>
        </authorList>
    </citation>
    <scope>NUCLEOTIDE SEQUENCE [LARGE SCALE GENOMIC DNA]</scope>
    <source>
        <tissue evidence="2">Leaf</tissue>
    </source>
</reference>
<feature type="compositionally biased region" description="Basic and acidic residues" evidence="1">
    <location>
        <begin position="9"/>
        <end position="22"/>
    </location>
</feature>
<dbReference type="AlphaFoldDB" id="A0A835U9Y4"/>
<organism evidence="2 3">
    <name type="scientific">Vanilla planifolia</name>
    <name type="common">Vanilla</name>
    <dbReference type="NCBI Taxonomy" id="51239"/>
    <lineage>
        <taxon>Eukaryota</taxon>
        <taxon>Viridiplantae</taxon>
        <taxon>Streptophyta</taxon>
        <taxon>Embryophyta</taxon>
        <taxon>Tracheophyta</taxon>
        <taxon>Spermatophyta</taxon>
        <taxon>Magnoliopsida</taxon>
        <taxon>Liliopsida</taxon>
        <taxon>Asparagales</taxon>
        <taxon>Orchidaceae</taxon>
        <taxon>Vanilloideae</taxon>
        <taxon>Vanilleae</taxon>
        <taxon>Vanilla</taxon>
    </lineage>
</organism>
<sequence length="53" mass="5650">MALLQAENRSAEHGGEGAKDDLLAGDGRAKIIVEAELLLRGPKQALELRPAQE</sequence>
<dbReference type="Proteomes" id="UP000639772">
    <property type="component" value="Unassembled WGS sequence"/>
</dbReference>
<protein>
    <submittedName>
        <fullName evidence="2">Uncharacterized protein</fullName>
    </submittedName>
</protein>
<dbReference type="EMBL" id="JADCNM010000053">
    <property type="protein sequence ID" value="KAG0451601.1"/>
    <property type="molecule type" value="Genomic_DNA"/>
</dbReference>
<evidence type="ECO:0000313" key="3">
    <source>
        <dbReference type="Proteomes" id="UP000639772"/>
    </source>
</evidence>
<proteinExistence type="predicted"/>
<evidence type="ECO:0000313" key="2">
    <source>
        <dbReference type="EMBL" id="KAG0451601.1"/>
    </source>
</evidence>
<comment type="caution">
    <text evidence="2">The sequence shown here is derived from an EMBL/GenBank/DDBJ whole genome shotgun (WGS) entry which is preliminary data.</text>
</comment>
<evidence type="ECO:0000256" key="1">
    <source>
        <dbReference type="SAM" id="MobiDB-lite"/>
    </source>
</evidence>
<gene>
    <name evidence="2" type="ORF">HPP92_026119</name>
</gene>
<accession>A0A835U9Y4</accession>
<name>A0A835U9Y4_VANPL</name>
<feature type="region of interest" description="Disordered" evidence="1">
    <location>
        <begin position="1"/>
        <end position="22"/>
    </location>
</feature>